<dbReference type="Pfam" id="PF00098">
    <property type="entry name" value="zf-CCHC"/>
    <property type="match status" value="1"/>
</dbReference>
<dbReference type="GO" id="GO:0003676">
    <property type="term" value="F:nucleic acid binding"/>
    <property type="evidence" value="ECO:0007669"/>
    <property type="project" value="InterPro"/>
</dbReference>
<feature type="non-terminal residue" evidence="4">
    <location>
        <position position="68"/>
    </location>
</feature>
<dbReference type="SUPFAM" id="SSF57756">
    <property type="entry name" value="Retrovirus zinc finger-like domains"/>
    <property type="match status" value="1"/>
</dbReference>
<dbReference type="InterPro" id="IPR001878">
    <property type="entry name" value="Znf_CCHC"/>
</dbReference>
<evidence type="ECO:0000259" key="3">
    <source>
        <dbReference type="PROSITE" id="PS50158"/>
    </source>
</evidence>
<dbReference type="GO" id="GO:0008270">
    <property type="term" value="F:zinc ion binding"/>
    <property type="evidence" value="ECO:0007669"/>
    <property type="project" value="UniProtKB-KW"/>
</dbReference>
<dbReference type="Proteomes" id="UP000252519">
    <property type="component" value="Unassembled WGS sequence"/>
</dbReference>
<keyword evidence="1" id="KW-0479">Metal-binding</keyword>
<protein>
    <submittedName>
        <fullName evidence="4">Zinc knuckle</fullName>
    </submittedName>
</protein>
<dbReference type="OrthoDB" id="5870588at2759"/>
<keyword evidence="1" id="KW-0862">Zinc</keyword>
<feature type="region of interest" description="Disordered" evidence="2">
    <location>
        <begin position="31"/>
        <end position="68"/>
    </location>
</feature>
<accession>A0A368EYW5</accession>
<organism evidence="4 5">
    <name type="scientific">Ancylostoma caninum</name>
    <name type="common">Dog hookworm</name>
    <dbReference type="NCBI Taxonomy" id="29170"/>
    <lineage>
        <taxon>Eukaryota</taxon>
        <taxon>Metazoa</taxon>
        <taxon>Ecdysozoa</taxon>
        <taxon>Nematoda</taxon>
        <taxon>Chromadorea</taxon>
        <taxon>Rhabditida</taxon>
        <taxon>Rhabditina</taxon>
        <taxon>Rhabditomorpha</taxon>
        <taxon>Strongyloidea</taxon>
        <taxon>Ancylostomatidae</taxon>
        <taxon>Ancylostomatinae</taxon>
        <taxon>Ancylostoma</taxon>
    </lineage>
</organism>
<name>A0A368EYW5_ANCCA</name>
<keyword evidence="1" id="KW-0863">Zinc-finger</keyword>
<dbReference type="GO" id="GO:0019899">
    <property type="term" value="F:enzyme binding"/>
    <property type="evidence" value="ECO:0007669"/>
    <property type="project" value="UniProtKB-ARBA"/>
</dbReference>
<gene>
    <name evidence="4" type="ORF">ANCCAN_30426</name>
</gene>
<evidence type="ECO:0000256" key="2">
    <source>
        <dbReference type="SAM" id="MobiDB-lite"/>
    </source>
</evidence>
<comment type="caution">
    <text evidence="4">The sequence shown here is derived from an EMBL/GenBank/DDBJ whole genome shotgun (WGS) entry which is preliminary data.</text>
</comment>
<evidence type="ECO:0000313" key="4">
    <source>
        <dbReference type="EMBL" id="RCN23885.1"/>
    </source>
</evidence>
<dbReference type="GO" id="GO:0005737">
    <property type="term" value="C:cytoplasm"/>
    <property type="evidence" value="ECO:0007669"/>
    <property type="project" value="UniProtKB-ARBA"/>
</dbReference>
<dbReference type="EMBL" id="JOJR01024728">
    <property type="protein sequence ID" value="RCN23885.1"/>
    <property type="molecule type" value="Genomic_DNA"/>
</dbReference>
<evidence type="ECO:0000313" key="5">
    <source>
        <dbReference type="Proteomes" id="UP000252519"/>
    </source>
</evidence>
<feature type="compositionally biased region" description="Polar residues" evidence="2">
    <location>
        <begin position="40"/>
        <end position="53"/>
    </location>
</feature>
<dbReference type="SMART" id="SM00343">
    <property type="entry name" value="ZnF_C2HC"/>
    <property type="match status" value="1"/>
</dbReference>
<dbReference type="InterPro" id="IPR036875">
    <property type="entry name" value="Znf_CCHC_sf"/>
</dbReference>
<proteinExistence type="predicted"/>
<dbReference type="Gene3D" id="4.10.60.10">
    <property type="entry name" value="Zinc finger, CCHC-type"/>
    <property type="match status" value="1"/>
</dbReference>
<evidence type="ECO:0000256" key="1">
    <source>
        <dbReference type="PROSITE-ProRule" id="PRU00047"/>
    </source>
</evidence>
<reference evidence="4 5" key="1">
    <citation type="submission" date="2014-10" db="EMBL/GenBank/DDBJ databases">
        <title>Draft genome of the hookworm Ancylostoma caninum.</title>
        <authorList>
            <person name="Mitreva M."/>
        </authorList>
    </citation>
    <scope>NUCLEOTIDE SEQUENCE [LARGE SCALE GENOMIC DNA]</scope>
    <source>
        <strain evidence="4 5">Baltimore</strain>
    </source>
</reference>
<feature type="non-terminal residue" evidence="4">
    <location>
        <position position="1"/>
    </location>
</feature>
<sequence>VLPQRPPIRNVESDLRCYNCGGVGHFRRECPSPAAGIGGSNRSSGTRFNTNVAATGRPVTRAPQPRLM</sequence>
<keyword evidence="5" id="KW-1185">Reference proteome</keyword>
<dbReference type="PROSITE" id="PS50158">
    <property type="entry name" value="ZF_CCHC"/>
    <property type="match status" value="1"/>
</dbReference>
<feature type="domain" description="CCHC-type" evidence="3">
    <location>
        <begin position="16"/>
        <end position="32"/>
    </location>
</feature>
<dbReference type="AlphaFoldDB" id="A0A368EYW5"/>